<name>A0A2M4CCM7_9DIPT</name>
<dbReference type="AlphaFoldDB" id="A0A2M4CCM7"/>
<sequence>MAGWLAGGMVDWFTGRLAGWLAGWLAAVSAATCRYIPVSLSIFSISCSTCELPPVRARCVVATPWDCFWCFFFFFTDR</sequence>
<dbReference type="EMBL" id="GGFJ01013760">
    <property type="protein sequence ID" value="MBW62901.1"/>
    <property type="molecule type" value="Transcribed_RNA"/>
</dbReference>
<protein>
    <submittedName>
        <fullName evidence="1">Putative secreted protein</fullName>
    </submittedName>
</protein>
<accession>A0A2M4CCM7</accession>
<organism evidence="1">
    <name type="scientific">Anopheles marajoara</name>
    <dbReference type="NCBI Taxonomy" id="58244"/>
    <lineage>
        <taxon>Eukaryota</taxon>
        <taxon>Metazoa</taxon>
        <taxon>Ecdysozoa</taxon>
        <taxon>Arthropoda</taxon>
        <taxon>Hexapoda</taxon>
        <taxon>Insecta</taxon>
        <taxon>Pterygota</taxon>
        <taxon>Neoptera</taxon>
        <taxon>Endopterygota</taxon>
        <taxon>Diptera</taxon>
        <taxon>Nematocera</taxon>
        <taxon>Culicoidea</taxon>
        <taxon>Culicidae</taxon>
        <taxon>Anophelinae</taxon>
        <taxon>Anopheles</taxon>
    </lineage>
</organism>
<reference evidence="1" key="1">
    <citation type="submission" date="2018-01" db="EMBL/GenBank/DDBJ databases">
        <title>An insight into the sialome of Amazonian anophelines.</title>
        <authorList>
            <person name="Ribeiro J.M."/>
            <person name="Scarpassa V."/>
            <person name="Calvo E."/>
        </authorList>
    </citation>
    <scope>NUCLEOTIDE SEQUENCE</scope>
    <source>
        <tissue evidence="1">Salivary glands</tissue>
    </source>
</reference>
<proteinExistence type="predicted"/>
<evidence type="ECO:0000313" key="1">
    <source>
        <dbReference type="EMBL" id="MBW62901.1"/>
    </source>
</evidence>